<dbReference type="InterPro" id="IPR012337">
    <property type="entry name" value="RNaseH-like_sf"/>
</dbReference>
<dbReference type="PANTHER" id="PTHR30231:SF4">
    <property type="entry name" value="PROTEIN NEN2"/>
    <property type="match status" value="1"/>
</dbReference>
<protein>
    <submittedName>
        <fullName evidence="5">DNA polymerase III, epsilon subunit</fullName>
    </submittedName>
</protein>
<dbReference type="FunFam" id="3.30.420.10:FF:000045">
    <property type="entry name" value="3'-5' exonuclease DinG"/>
    <property type="match status" value="1"/>
</dbReference>
<dbReference type="SMART" id="SM00479">
    <property type="entry name" value="EXOIII"/>
    <property type="match status" value="1"/>
</dbReference>
<dbReference type="GO" id="GO:0008408">
    <property type="term" value="F:3'-5' exonuclease activity"/>
    <property type="evidence" value="ECO:0007669"/>
    <property type="project" value="TreeGrafter"/>
</dbReference>
<comment type="caution">
    <text evidence="5">The sequence shown here is derived from an EMBL/GenBank/DDBJ whole genome shotgun (WGS) entry which is preliminary data.</text>
</comment>
<evidence type="ECO:0000259" key="4">
    <source>
        <dbReference type="SMART" id="SM00479"/>
    </source>
</evidence>
<dbReference type="GO" id="GO:0006260">
    <property type="term" value="P:DNA replication"/>
    <property type="evidence" value="ECO:0007669"/>
    <property type="project" value="InterPro"/>
</dbReference>
<accession>A0A2N0QME1</accession>
<keyword evidence="2" id="KW-0378">Hydrolase</keyword>
<keyword evidence="3" id="KW-0269">Exonuclease</keyword>
<proteinExistence type="predicted"/>
<evidence type="ECO:0000313" key="6">
    <source>
        <dbReference type="Proteomes" id="UP000232688"/>
    </source>
</evidence>
<dbReference type="Pfam" id="PF00929">
    <property type="entry name" value="RNase_T"/>
    <property type="match status" value="1"/>
</dbReference>
<name>A0A2N0QME1_9GLOM</name>
<dbReference type="NCBIfam" id="TIGR00573">
    <property type="entry name" value="dnaq"/>
    <property type="match status" value="1"/>
</dbReference>
<dbReference type="InterPro" id="IPR006054">
    <property type="entry name" value="DnaQ"/>
</dbReference>
<dbReference type="GO" id="GO:0003887">
    <property type="term" value="F:DNA-directed DNA polymerase activity"/>
    <property type="evidence" value="ECO:0007669"/>
    <property type="project" value="InterPro"/>
</dbReference>
<dbReference type="GO" id="GO:0003677">
    <property type="term" value="F:DNA binding"/>
    <property type="evidence" value="ECO:0007669"/>
    <property type="project" value="InterPro"/>
</dbReference>
<feature type="domain" description="Exonuclease" evidence="4">
    <location>
        <begin position="15"/>
        <end position="185"/>
    </location>
</feature>
<dbReference type="InterPro" id="IPR036397">
    <property type="entry name" value="RNaseH_sf"/>
</dbReference>
<keyword evidence="1" id="KW-0540">Nuclease</keyword>
<dbReference type="InterPro" id="IPR013520">
    <property type="entry name" value="Ribonucl_H"/>
</dbReference>
<dbReference type="CDD" id="cd06127">
    <property type="entry name" value="DEDDh"/>
    <property type="match status" value="1"/>
</dbReference>
<dbReference type="PANTHER" id="PTHR30231">
    <property type="entry name" value="DNA POLYMERASE III SUBUNIT EPSILON"/>
    <property type="match status" value="1"/>
</dbReference>
<dbReference type="AlphaFoldDB" id="A0A2N0QME1"/>
<evidence type="ECO:0000256" key="1">
    <source>
        <dbReference type="ARBA" id="ARBA00022722"/>
    </source>
</evidence>
<reference evidence="5 6" key="1">
    <citation type="submission" date="2017-10" db="EMBL/GenBank/DDBJ databases">
        <title>Extensive intraspecific genome diversity in a model arbuscular mycorrhizal fungus.</title>
        <authorList>
            <person name="Chen E.C.H."/>
            <person name="Morin E."/>
            <person name="Baudet D."/>
            <person name="Noel J."/>
            <person name="Ndikumana S."/>
            <person name="Charron P."/>
            <person name="St-Onge C."/>
            <person name="Giorgi J."/>
            <person name="Grigoriev I.V."/>
            <person name="Roux C."/>
            <person name="Martin F.M."/>
            <person name="Corradi N."/>
        </authorList>
    </citation>
    <scope>NUCLEOTIDE SEQUENCE [LARGE SCALE GENOMIC DNA]</scope>
    <source>
        <strain evidence="5 6">A1</strain>
    </source>
</reference>
<dbReference type="NCBIfam" id="NF005836">
    <property type="entry name" value="PRK07740.1"/>
    <property type="match status" value="1"/>
</dbReference>
<reference evidence="5 6" key="2">
    <citation type="submission" date="2017-10" db="EMBL/GenBank/DDBJ databases">
        <title>Genome analyses suggest a sexual origin of heterokaryosis in a supposedly ancient asexual fungus.</title>
        <authorList>
            <person name="Corradi N."/>
            <person name="Sedzielewska K."/>
            <person name="Noel J."/>
            <person name="Charron P."/>
            <person name="Farinelli L."/>
            <person name="Marton T."/>
            <person name="Kruger M."/>
            <person name="Pelin A."/>
            <person name="Brachmann A."/>
            <person name="Corradi N."/>
        </authorList>
    </citation>
    <scope>NUCLEOTIDE SEQUENCE [LARGE SCALE GENOMIC DNA]</scope>
    <source>
        <strain evidence="5 6">A1</strain>
    </source>
</reference>
<evidence type="ECO:0000256" key="2">
    <source>
        <dbReference type="ARBA" id="ARBA00022801"/>
    </source>
</evidence>
<organism evidence="5 6">
    <name type="scientific">Rhizophagus irregularis</name>
    <dbReference type="NCBI Taxonomy" id="588596"/>
    <lineage>
        <taxon>Eukaryota</taxon>
        <taxon>Fungi</taxon>
        <taxon>Fungi incertae sedis</taxon>
        <taxon>Mucoromycota</taxon>
        <taxon>Glomeromycotina</taxon>
        <taxon>Glomeromycetes</taxon>
        <taxon>Glomerales</taxon>
        <taxon>Glomeraceae</taxon>
        <taxon>Rhizophagus</taxon>
    </lineage>
</organism>
<gene>
    <name evidence="5" type="ORF">RhiirA1_482002</name>
</gene>
<dbReference type="EMBL" id="LLXH01006174">
    <property type="protein sequence ID" value="PKC52224.1"/>
    <property type="molecule type" value="Genomic_DNA"/>
</dbReference>
<evidence type="ECO:0000313" key="5">
    <source>
        <dbReference type="EMBL" id="PKC52224.1"/>
    </source>
</evidence>
<evidence type="ECO:0000256" key="3">
    <source>
        <dbReference type="ARBA" id="ARBA00022839"/>
    </source>
</evidence>
<dbReference type="Gene3D" id="3.30.420.10">
    <property type="entry name" value="Ribonuclease H-like superfamily/Ribonuclease H"/>
    <property type="match status" value="1"/>
</dbReference>
<dbReference type="SUPFAM" id="SSF53098">
    <property type="entry name" value="Ribonuclease H-like"/>
    <property type="match status" value="1"/>
</dbReference>
<sequence length="201" mass="23173">MNQEDVMNINLNKLNVVVFDIETTGFSPEKGDCILSLGATKMSGKEIIENETFYSLVQYDKEVSKEIETLTGITTEQVKDAPPIIEVLTQFFKFTQNSTLVAHHANHERSFLQHFSNKILRTPFKQRIVDTSFLYKVVEPQIMTMTTLDNLCSHNNIPIENRHHALGDAKMTAKIWSIYIERVQQMGCETLNDVYHRFARM</sequence>
<dbReference type="Proteomes" id="UP000232688">
    <property type="component" value="Unassembled WGS sequence"/>
</dbReference>
<dbReference type="VEuPathDB" id="FungiDB:RhiirA1_482002"/>